<dbReference type="eggNOG" id="COG0169">
    <property type="taxonomic scope" value="Bacteria"/>
</dbReference>
<evidence type="ECO:0000256" key="2">
    <source>
        <dbReference type="ARBA" id="ARBA00023002"/>
    </source>
</evidence>
<dbReference type="GO" id="GO:0009423">
    <property type="term" value="P:chorismate biosynthetic process"/>
    <property type="evidence" value="ECO:0007669"/>
    <property type="project" value="TreeGrafter"/>
</dbReference>
<dbReference type="SUPFAM" id="SSF51735">
    <property type="entry name" value="NAD(P)-binding Rossmann-fold domains"/>
    <property type="match status" value="1"/>
</dbReference>
<dbReference type="Gene3D" id="3.40.50.10860">
    <property type="entry name" value="Leucine Dehydrogenase, chain A, domain 1"/>
    <property type="match status" value="1"/>
</dbReference>
<dbReference type="GO" id="GO:0009073">
    <property type="term" value="P:aromatic amino acid family biosynthetic process"/>
    <property type="evidence" value="ECO:0007669"/>
    <property type="project" value="UniProtKB-KW"/>
</dbReference>
<dbReference type="InterPro" id="IPR046346">
    <property type="entry name" value="Aminoacid_DH-like_N_sf"/>
</dbReference>
<proteinExistence type="predicted"/>
<keyword evidence="2 5" id="KW-0560">Oxidoreductase</keyword>
<dbReference type="HOGENOM" id="CLU_044063_4_0_5"/>
<evidence type="ECO:0000259" key="4">
    <source>
        <dbReference type="Pfam" id="PF08501"/>
    </source>
</evidence>
<dbReference type="GO" id="GO:0019632">
    <property type="term" value="P:shikimate metabolic process"/>
    <property type="evidence" value="ECO:0007669"/>
    <property type="project" value="TreeGrafter"/>
</dbReference>
<keyword evidence="3" id="KW-0057">Aromatic amino acid biosynthesis</keyword>
<dbReference type="InterPro" id="IPR013708">
    <property type="entry name" value="Shikimate_DH-bd_N"/>
</dbReference>
<evidence type="ECO:0000256" key="1">
    <source>
        <dbReference type="ARBA" id="ARBA00004871"/>
    </source>
</evidence>
<organism evidence="5">
    <name type="scientific">Chelativorans sp. (strain BNC1)</name>
    <dbReference type="NCBI Taxonomy" id="266779"/>
    <lineage>
        <taxon>Bacteria</taxon>
        <taxon>Pseudomonadati</taxon>
        <taxon>Pseudomonadota</taxon>
        <taxon>Alphaproteobacteria</taxon>
        <taxon>Hyphomicrobiales</taxon>
        <taxon>Phyllobacteriaceae</taxon>
        <taxon>Chelativorans</taxon>
    </lineage>
</organism>
<evidence type="ECO:0000256" key="3">
    <source>
        <dbReference type="ARBA" id="ARBA00023141"/>
    </source>
</evidence>
<dbReference type="InterPro" id="IPR036291">
    <property type="entry name" value="NAD(P)-bd_dom_sf"/>
</dbReference>
<protein>
    <submittedName>
        <fullName evidence="5">Shikimate dehydrogenase</fullName>
        <ecNumber evidence="5">1.1.1.25</ecNumber>
    </submittedName>
</protein>
<sequence precursor="true">MQSERILNQWSPGGTTVAYLMIGHPTVQVRSPTTFNRWFREREMDAVMIAVDLMPGAVPDFFRALRAQVSVGGVIVTVPHKLAAFHEMDRLSRRAERLGVVNVVQRLDDGTLLGDMVDGLGFTGALRRNGFSPRGKRGVLFGAGGVGSAIALALLDDGIGVLDIVDPDQARLNALYDRLDRPAGACFTESRRHVGDADLVINATPIGMNGDPRMPFNGEGLSSRIYVADVVTKPEVTPLLTLAQSLGCKIQTGSQMADAQFAPLALAMGITHPDLQTKILTETRKSEA</sequence>
<dbReference type="GO" id="GO:0005829">
    <property type="term" value="C:cytosol"/>
    <property type="evidence" value="ECO:0007669"/>
    <property type="project" value="TreeGrafter"/>
</dbReference>
<name>Q11FZ3_CHESB</name>
<dbReference type="STRING" id="266779.Meso_2294"/>
<dbReference type="KEGG" id="mes:Meso_2294"/>
<dbReference type="GO" id="GO:0050661">
    <property type="term" value="F:NADP binding"/>
    <property type="evidence" value="ECO:0007669"/>
    <property type="project" value="TreeGrafter"/>
</dbReference>
<reference evidence="5" key="1">
    <citation type="submission" date="2006-06" db="EMBL/GenBank/DDBJ databases">
        <title>Complete sequence of chromosome of Chelativorans sp. BNC1.</title>
        <authorList>
            <consortium name="US DOE Joint Genome Institute"/>
            <person name="Copeland A."/>
            <person name="Lucas S."/>
            <person name="Lapidus A."/>
            <person name="Barry K."/>
            <person name="Detter J.C."/>
            <person name="Glavina del Rio T."/>
            <person name="Hammon N."/>
            <person name="Israni S."/>
            <person name="Dalin E."/>
            <person name="Tice H."/>
            <person name="Pitluck S."/>
            <person name="Chertkov O."/>
            <person name="Brettin T."/>
            <person name="Bruce D."/>
            <person name="Han C."/>
            <person name="Tapia R."/>
            <person name="Gilna P."/>
            <person name="Schmutz J."/>
            <person name="Larimer F."/>
            <person name="Land M."/>
            <person name="Hauser L."/>
            <person name="Kyrpides N."/>
            <person name="Mikhailova N."/>
            <person name="Richardson P."/>
        </authorList>
    </citation>
    <scope>NUCLEOTIDE SEQUENCE</scope>
    <source>
        <strain evidence="5">BNC1</strain>
    </source>
</reference>
<evidence type="ECO:0000313" key="5">
    <source>
        <dbReference type="EMBL" id="ABG63682.1"/>
    </source>
</evidence>
<dbReference type="InterPro" id="IPR022893">
    <property type="entry name" value="Shikimate_DH_fam"/>
</dbReference>
<dbReference type="Gene3D" id="3.40.50.720">
    <property type="entry name" value="NAD(P)-binding Rossmann-like Domain"/>
    <property type="match status" value="1"/>
</dbReference>
<feature type="domain" description="Shikimate dehydrogenase substrate binding N-terminal" evidence="4">
    <location>
        <begin position="22"/>
        <end position="104"/>
    </location>
</feature>
<comment type="pathway">
    <text evidence="1">Metabolic intermediate biosynthesis; chorismate biosynthesis; chorismate from D-erythrose 4-phosphate and phosphoenolpyruvate: step 4/7.</text>
</comment>
<dbReference type="Pfam" id="PF08501">
    <property type="entry name" value="Shikimate_dh_N"/>
    <property type="match status" value="1"/>
</dbReference>
<keyword evidence="3" id="KW-0028">Amino-acid biosynthesis</keyword>
<dbReference type="AlphaFoldDB" id="Q11FZ3"/>
<dbReference type="SUPFAM" id="SSF53223">
    <property type="entry name" value="Aminoacid dehydrogenase-like, N-terminal domain"/>
    <property type="match status" value="1"/>
</dbReference>
<dbReference type="PANTHER" id="PTHR21089">
    <property type="entry name" value="SHIKIMATE DEHYDROGENASE"/>
    <property type="match status" value="1"/>
</dbReference>
<dbReference type="PANTHER" id="PTHR21089:SF1">
    <property type="entry name" value="BIFUNCTIONAL 3-DEHYDROQUINATE DEHYDRATASE_SHIKIMATE DEHYDROGENASE, CHLOROPLASTIC"/>
    <property type="match status" value="1"/>
</dbReference>
<dbReference type="CDD" id="cd01065">
    <property type="entry name" value="NAD_bind_Shikimate_DH"/>
    <property type="match status" value="1"/>
</dbReference>
<accession>Q11FZ3</accession>
<gene>
    <name evidence="5" type="ordered locus">Meso_2294</name>
</gene>
<dbReference type="GO" id="GO:0004764">
    <property type="term" value="F:shikimate 3-dehydrogenase (NADP+) activity"/>
    <property type="evidence" value="ECO:0007669"/>
    <property type="project" value="UniProtKB-EC"/>
</dbReference>
<dbReference type="EC" id="1.1.1.25" evidence="5"/>
<dbReference type="EMBL" id="CP000390">
    <property type="protein sequence ID" value="ABG63682.1"/>
    <property type="molecule type" value="Genomic_DNA"/>
</dbReference>